<keyword evidence="4" id="KW-0378">Hydrolase</keyword>
<dbReference type="SUPFAM" id="SSF63411">
    <property type="entry name" value="LuxS/MPP-like metallohydrolase"/>
    <property type="match status" value="4"/>
</dbReference>
<dbReference type="STRING" id="1382522.W6MQL3"/>
<dbReference type="RefSeq" id="XP_022461013.1">
    <property type="nucleotide sequence ID" value="XM_022606153.1"/>
</dbReference>
<evidence type="ECO:0000256" key="1">
    <source>
        <dbReference type="ARBA" id="ARBA00007261"/>
    </source>
</evidence>
<dbReference type="PANTHER" id="PTHR43690:SF18">
    <property type="entry name" value="INSULIN-DEGRADING ENZYME-RELATED"/>
    <property type="match status" value="1"/>
</dbReference>
<dbReference type="Pfam" id="PF00675">
    <property type="entry name" value="Peptidase_M16"/>
    <property type="match status" value="1"/>
</dbReference>
<evidence type="ECO:0000256" key="4">
    <source>
        <dbReference type="ARBA" id="ARBA00022801"/>
    </source>
</evidence>
<comment type="similarity">
    <text evidence="1">Belongs to the peptidase M16 family.</text>
</comment>
<organism evidence="9 10">
    <name type="scientific">Kuraishia capsulata CBS 1993</name>
    <dbReference type="NCBI Taxonomy" id="1382522"/>
    <lineage>
        <taxon>Eukaryota</taxon>
        <taxon>Fungi</taxon>
        <taxon>Dikarya</taxon>
        <taxon>Ascomycota</taxon>
        <taxon>Saccharomycotina</taxon>
        <taxon>Pichiomycetes</taxon>
        <taxon>Pichiales</taxon>
        <taxon>Pichiaceae</taxon>
        <taxon>Kuraishia</taxon>
    </lineage>
</organism>
<feature type="domain" description="Peptidase M16 middle/third" evidence="8">
    <location>
        <begin position="558"/>
        <end position="772"/>
    </location>
</feature>
<keyword evidence="10" id="KW-1185">Reference proteome</keyword>
<evidence type="ECO:0000313" key="10">
    <source>
        <dbReference type="Proteomes" id="UP000019384"/>
    </source>
</evidence>
<reference evidence="9" key="1">
    <citation type="submission" date="2013-12" db="EMBL/GenBank/DDBJ databases">
        <authorList>
            <person name="Genoscope - CEA"/>
        </authorList>
    </citation>
    <scope>NUCLEOTIDE SEQUENCE</scope>
    <source>
        <strain evidence="9">CBS 1993</strain>
    </source>
</reference>
<keyword evidence="5" id="KW-0862">Zinc</keyword>
<feature type="domain" description="Peptidase M16 N-terminal" evidence="7">
    <location>
        <begin position="37"/>
        <end position="180"/>
    </location>
</feature>
<dbReference type="InterPro" id="IPR032632">
    <property type="entry name" value="Peptidase_M16_M"/>
</dbReference>
<dbReference type="Gene3D" id="3.30.830.10">
    <property type="entry name" value="Metalloenzyme, LuxS/M16 peptidase-like"/>
    <property type="match status" value="4"/>
</dbReference>
<dbReference type="PANTHER" id="PTHR43690">
    <property type="entry name" value="NARDILYSIN"/>
    <property type="match status" value="1"/>
</dbReference>
<dbReference type="GO" id="GO:0005739">
    <property type="term" value="C:mitochondrion"/>
    <property type="evidence" value="ECO:0007669"/>
    <property type="project" value="TreeGrafter"/>
</dbReference>
<dbReference type="AlphaFoldDB" id="W6MQL3"/>
<dbReference type="GO" id="GO:0051603">
    <property type="term" value="P:proteolysis involved in protein catabolic process"/>
    <property type="evidence" value="ECO:0007669"/>
    <property type="project" value="TreeGrafter"/>
</dbReference>
<evidence type="ECO:0000259" key="7">
    <source>
        <dbReference type="Pfam" id="PF00675"/>
    </source>
</evidence>
<evidence type="ECO:0000259" key="8">
    <source>
        <dbReference type="Pfam" id="PF16187"/>
    </source>
</evidence>
<dbReference type="GeneID" id="34522401"/>
<name>W6MQL3_9ASCO</name>
<evidence type="ECO:0000313" key="9">
    <source>
        <dbReference type="EMBL" id="CDK29024.1"/>
    </source>
</evidence>
<protein>
    <recommendedName>
        <fullName evidence="11">Peptidase M16 N-terminal domain-containing protein</fullName>
    </recommendedName>
</protein>
<dbReference type="GO" id="GO:0046872">
    <property type="term" value="F:metal ion binding"/>
    <property type="evidence" value="ECO:0007669"/>
    <property type="project" value="UniProtKB-KW"/>
</dbReference>
<dbReference type="EMBL" id="HG793130">
    <property type="protein sequence ID" value="CDK29024.1"/>
    <property type="molecule type" value="Genomic_DNA"/>
</dbReference>
<dbReference type="GO" id="GO:0043171">
    <property type="term" value="P:peptide catabolic process"/>
    <property type="evidence" value="ECO:0007669"/>
    <property type="project" value="TreeGrafter"/>
</dbReference>
<evidence type="ECO:0000256" key="3">
    <source>
        <dbReference type="ARBA" id="ARBA00022723"/>
    </source>
</evidence>
<keyword evidence="3" id="KW-0479">Metal-binding</keyword>
<dbReference type="InterPro" id="IPR011765">
    <property type="entry name" value="Pept_M16_N"/>
</dbReference>
<dbReference type="OrthoDB" id="952271at2759"/>
<proteinExistence type="inferred from homology"/>
<dbReference type="HOGENOM" id="CLU_008088_0_0_1"/>
<evidence type="ECO:0008006" key="11">
    <source>
        <dbReference type="Google" id="ProtNLM"/>
    </source>
</evidence>
<gene>
    <name evidence="9" type="ORF">KUCA_T00005010001</name>
</gene>
<evidence type="ECO:0000256" key="2">
    <source>
        <dbReference type="ARBA" id="ARBA00022670"/>
    </source>
</evidence>
<sequence>MTENTQVRVFECSTAVPLGQTSRSYRHILLPNGVLTLLISDPTEDLAACSLTVATGSHADPDSVPGLAHLCEHLLPLASKQFPKPGLLHQTLSRHGGRYNASTSGEQTSYYFEIPTNSLVTGQDSAKDIFGEPIFSHVLRMFSSFFRSPQFPEDLVQREIHVINDEHNENKTNEAKLMFHGLRLLAAEGHPFHRFCTGNIFTLAKTAHTSDISMRNEVKMFFSKEYTSSKMSLVLRGPQSLNMLQKMALQFFSFSASERAHTLENSPRPYTDTSLEAIPTLLKCWKYKTDIFSGVRAKVILIDSPSAPTSLRFNFAIKHDPDSKLRRQYDLFCDAWCQMLGNEGIGGLTDGYKELGLASTIISSRLNPTNDMTFLTLSVRLTQKGAESIEKVISMFFEYLEVVLSSPDGDLGSNLSDLCSIDLLRFLYRDNELSPMEEAVRLSKLLQTNLVSLSPTWLVKGSSSWSDLDHEYSGGFSEDNANIWWIKRAREFKVFLRKFCSQNSLALVIYGSGISFDNLKKVIQTTSSKTQDKAFGFDYQTGVFIPGSIICLSRTFPTFFINPVNKFMPSIAYKHSVILQALRSTAERSRNANLSFFVKTSARSEIPKVIGRGHQYTLWLQREINPNYASRSLLSAEIVCHSLRPSPMHTICMDVLCELLKLRLDKHLYDLELLGSTYNFIPSIKGDVRLGLHISGFSENAEAFLLLVKKRIKLLAEDFQYQVDSNLFRDSRIRVRTKYNFLETAPSVAVASAGLLLLLEQYTWSIEERLEALEDMTRHDMEQFLRRFFLEGQNEVTMFLHGDSDELSLKKLFSVVADFALPSYYHQLRPLPDPSTYVIPQGVSYSCSRPSSEQDPTSSIVYFLQTGRRHDVAAFTLTKFTAFMMAIDLVPSLRNSKVAYLVLGGLRILRGSIGIHITTVSSHLTAEQLERKIDEHLHQWETTLGNMSEATFHSNFVVPFLEGLENKSHRLESSGGPASVTLNAYGSKEKNSFADRGTTASIKKHRSSWEQITSKDYSFDASYESKIDIEVVRELTLSRLMEFFRRYVSIESRARSKLSIMVQSRKEKLKVESELLIVHLSKFLKMKGLYITSEQLHEIVEGANGSQGVMFKDLFKFFVDQGKSLRLCTVILKEGTKLVSDSFKLSKPSSAVIKAPNAALENICVTDIQAFQTSLSLVPLK</sequence>
<dbReference type="Pfam" id="PF16187">
    <property type="entry name" value="Peptidase_M16_M"/>
    <property type="match status" value="1"/>
</dbReference>
<evidence type="ECO:0000256" key="6">
    <source>
        <dbReference type="ARBA" id="ARBA00023049"/>
    </source>
</evidence>
<evidence type="ECO:0000256" key="5">
    <source>
        <dbReference type="ARBA" id="ARBA00022833"/>
    </source>
</evidence>
<dbReference type="InterPro" id="IPR011249">
    <property type="entry name" value="Metalloenz_LuxS/M16"/>
</dbReference>
<dbReference type="Proteomes" id="UP000019384">
    <property type="component" value="Unassembled WGS sequence"/>
</dbReference>
<keyword evidence="2" id="KW-0645">Protease</keyword>
<accession>W6MQL3</accession>
<dbReference type="GO" id="GO:0005829">
    <property type="term" value="C:cytosol"/>
    <property type="evidence" value="ECO:0007669"/>
    <property type="project" value="TreeGrafter"/>
</dbReference>
<dbReference type="GO" id="GO:0004222">
    <property type="term" value="F:metalloendopeptidase activity"/>
    <property type="evidence" value="ECO:0007669"/>
    <property type="project" value="TreeGrafter"/>
</dbReference>
<dbReference type="InterPro" id="IPR050626">
    <property type="entry name" value="Peptidase_M16"/>
</dbReference>
<reference evidence="9" key="2">
    <citation type="submission" date="2014-02" db="EMBL/GenBank/DDBJ databases">
        <title>Complete DNA sequence of /Kuraishia capsulata/ illustrates novel genomic features among budding yeasts (/Saccharomycotina/).</title>
        <authorList>
            <person name="Morales L."/>
            <person name="Noel B."/>
            <person name="Porcel B."/>
            <person name="Marcet-Houben M."/>
            <person name="Hullo M-F."/>
            <person name="Sacerdot C."/>
            <person name="Tekaia F."/>
            <person name="Leh-Louis V."/>
            <person name="Despons L."/>
            <person name="Khanna V."/>
            <person name="Aury J-M."/>
            <person name="Barbe V."/>
            <person name="Couloux A."/>
            <person name="Labadie K."/>
            <person name="Pelletier E."/>
            <person name="Souciet J-L."/>
            <person name="Boekhout T."/>
            <person name="Gabaldon T."/>
            <person name="Wincker P."/>
            <person name="Dujon B."/>
        </authorList>
    </citation>
    <scope>NUCLEOTIDE SEQUENCE</scope>
    <source>
        <strain evidence="9">CBS 1993</strain>
    </source>
</reference>
<keyword evidence="6" id="KW-0482">Metalloprotease</keyword>